<proteinExistence type="predicted"/>
<sequence>DVEFFLNLCGTNNAKLLYLKELSKSSELLQTVLPAPETLSIKTKSTINAATRKVPNKP</sequence>
<accession>A0ABN7XML7</accession>
<evidence type="ECO:0000313" key="1">
    <source>
        <dbReference type="EMBL" id="CAG8856295.1"/>
    </source>
</evidence>
<dbReference type="Proteomes" id="UP000789901">
    <property type="component" value="Unassembled WGS sequence"/>
</dbReference>
<protein>
    <submittedName>
        <fullName evidence="1">37258_t:CDS:1</fullName>
    </submittedName>
</protein>
<organism evidence="1 2">
    <name type="scientific">Gigaspora margarita</name>
    <dbReference type="NCBI Taxonomy" id="4874"/>
    <lineage>
        <taxon>Eukaryota</taxon>
        <taxon>Fungi</taxon>
        <taxon>Fungi incertae sedis</taxon>
        <taxon>Mucoromycota</taxon>
        <taxon>Glomeromycotina</taxon>
        <taxon>Glomeromycetes</taxon>
        <taxon>Diversisporales</taxon>
        <taxon>Gigasporaceae</taxon>
        <taxon>Gigaspora</taxon>
    </lineage>
</organism>
<feature type="non-terminal residue" evidence="1">
    <location>
        <position position="1"/>
    </location>
</feature>
<feature type="non-terminal residue" evidence="1">
    <location>
        <position position="58"/>
    </location>
</feature>
<dbReference type="EMBL" id="CAJVQB010158351">
    <property type="protein sequence ID" value="CAG8856295.1"/>
    <property type="molecule type" value="Genomic_DNA"/>
</dbReference>
<evidence type="ECO:0000313" key="2">
    <source>
        <dbReference type="Proteomes" id="UP000789901"/>
    </source>
</evidence>
<gene>
    <name evidence="1" type="ORF">GMARGA_LOCUS45116</name>
</gene>
<reference evidence="1 2" key="1">
    <citation type="submission" date="2021-06" db="EMBL/GenBank/DDBJ databases">
        <authorList>
            <person name="Kallberg Y."/>
            <person name="Tangrot J."/>
            <person name="Rosling A."/>
        </authorList>
    </citation>
    <scope>NUCLEOTIDE SEQUENCE [LARGE SCALE GENOMIC DNA]</scope>
    <source>
        <strain evidence="1 2">120-4 pot B 10/14</strain>
    </source>
</reference>
<comment type="caution">
    <text evidence="1">The sequence shown here is derived from an EMBL/GenBank/DDBJ whole genome shotgun (WGS) entry which is preliminary data.</text>
</comment>
<keyword evidence="2" id="KW-1185">Reference proteome</keyword>
<name>A0ABN7XML7_GIGMA</name>